<reference evidence="2 3" key="1">
    <citation type="submission" date="2018-08" db="EMBL/GenBank/DDBJ databases">
        <title>Draft genome sequences of two Aspergillus turcosus clinical strains isolated from bronchoalveolar lavage fluid: one azole-susceptible and the other azole-resistant.</title>
        <authorList>
            <person name="Parent-Michaud M."/>
            <person name="Dufresne P.J."/>
            <person name="Fournier E."/>
            <person name="Martineau C."/>
            <person name="Moreira S."/>
            <person name="Perkins V."/>
            <person name="De Repentigny L."/>
            <person name="Dufresne S.F."/>
        </authorList>
    </citation>
    <scope>NUCLEOTIDE SEQUENCE [LARGE SCALE GENOMIC DNA]</scope>
    <source>
        <strain evidence="2">HMR AF 1038</strain>
    </source>
</reference>
<gene>
    <name evidence="2" type="ORF">CFD26_105318</name>
</gene>
<feature type="compositionally biased region" description="Basic and acidic residues" evidence="1">
    <location>
        <begin position="70"/>
        <end position="79"/>
    </location>
</feature>
<evidence type="ECO:0000313" key="3">
    <source>
        <dbReference type="Proteomes" id="UP000215289"/>
    </source>
</evidence>
<evidence type="ECO:0000256" key="1">
    <source>
        <dbReference type="SAM" id="MobiDB-lite"/>
    </source>
</evidence>
<feature type="region of interest" description="Disordered" evidence="1">
    <location>
        <begin position="67"/>
        <end position="173"/>
    </location>
</feature>
<dbReference type="Proteomes" id="UP000215289">
    <property type="component" value="Unassembled WGS sequence"/>
</dbReference>
<protein>
    <submittedName>
        <fullName evidence="2">Uncharacterized protein</fullName>
    </submittedName>
</protein>
<feature type="compositionally biased region" description="Basic and acidic residues" evidence="1">
    <location>
        <begin position="88"/>
        <end position="111"/>
    </location>
</feature>
<dbReference type="EMBL" id="NIDN02000097">
    <property type="protein sequence ID" value="RLL96837.1"/>
    <property type="molecule type" value="Genomic_DNA"/>
</dbReference>
<organism evidence="2 3">
    <name type="scientific">Aspergillus turcosus</name>
    <dbReference type="NCBI Taxonomy" id="1245748"/>
    <lineage>
        <taxon>Eukaryota</taxon>
        <taxon>Fungi</taxon>
        <taxon>Dikarya</taxon>
        <taxon>Ascomycota</taxon>
        <taxon>Pezizomycotina</taxon>
        <taxon>Eurotiomycetes</taxon>
        <taxon>Eurotiomycetidae</taxon>
        <taxon>Eurotiales</taxon>
        <taxon>Aspergillaceae</taxon>
        <taxon>Aspergillus</taxon>
        <taxon>Aspergillus subgen. Fumigati</taxon>
    </lineage>
</organism>
<dbReference type="OrthoDB" id="4590707at2759"/>
<proteinExistence type="predicted"/>
<comment type="caution">
    <text evidence="2">The sequence shown here is derived from an EMBL/GenBank/DDBJ whole genome shotgun (WGS) entry which is preliminary data.</text>
</comment>
<keyword evidence="3" id="KW-1185">Reference proteome</keyword>
<dbReference type="STRING" id="1245748.A0A229XA55"/>
<accession>A0A229XA55</accession>
<evidence type="ECO:0000313" key="2">
    <source>
        <dbReference type="EMBL" id="RLL96837.1"/>
    </source>
</evidence>
<sequence>MVIARPQLIRASLRAVGGTARRPLQQAGRRTYASAQESVKKSRDLPWILGSVGVSVPTAFYLLTPPPTRISEHDHHGEIRMTGTKQFSETKEAEEAPPERETVGPDVKPSEFDAPAGRKAPEGANTMSSKQEGLDAVDTSNPYVTGPGKSVKGEGETDSVKLKGTIDPSRPQR</sequence>
<name>A0A229XA55_9EURO</name>
<feature type="compositionally biased region" description="Basic and acidic residues" evidence="1">
    <location>
        <begin position="151"/>
        <end position="161"/>
    </location>
</feature>
<dbReference type="AlphaFoldDB" id="A0A229XA55"/>